<feature type="domain" description="HTH lysR-type" evidence="5">
    <location>
        <begin position="1"/>
        <end position="59"/>
    </location>
</feature>
<sequence length="296" mass="32702">MDRVTAAEVFVDLAYSGSFTATAQRLDMSRPMVTRYIEAMEGWLAVRLFHRTTRKVTLTSAGEHCLKDVEAWLEAAHQLVSNANPSGELSDAIRIAVSPSFGYAHVAPALVEFMALHPRVSVDVDLEDTAVDLVEQRIDLAIRIASNPNPSLIGKPIAQCRSVMAASPSYLARFAAIRSPEDLVSHDCLGHKYFERNVWHLSRGDQHVAISVGCRLSANETSVLMQAAIQGAGVALLPTYLANQAISEGNLQPVLPDWQPPEMRIYGFYSSRKHLSPTVRALIDFMADYYAQHPWD</sequence>
<dbReference type="SUPFAM" id="SSF53850">
    <property type="entry name" value="Periplasmic binding protein-like II"/>
    <property type="match status" value="1"/>
</dbReference>
<dbReference type="RefSeq" id="WP_138988344.1">
    <property type="nucleotide sequence ID" value="NZ_CP043869.1"/>
</dbReference>
<evidence type="ECO:0000259" key="5">
    <source>
        <dbReference type="PROSITE" id="PS50931"/>
    </source>
</evidence>
<dbReference type="CDD" id="cd08422">
    <property type="entry name" value="PBP2_CrgA_like"/>
    <property type="match status" value="1"/>
</dbReference>
<dbReference type="Gene3D" id="3.40.190.290">
    <property type="match status" value="1"/>
</dbReference>
<proteinExistence type="inferred from homology"/>
<keyword evidence="7" id="KW-1185">Reference proteome</keyword>
<dbReference type="InterPro" id="IPR005119">
    <property type="entry name" value="LysR_subst-bd"/>
</dbReference>
<dbReference type="InterPro" id="IPR036390">
    <property type="entry name" value="WH_DNA-bd_sf"/>
</dbReference>
<dbReference type="InterPro" id="IPR036388">
    <property type="entry name" value="WH-like_DNA-bd_sf"/>
</dbReference>
<keyword evidence="4" id="KW-0804">Transcription</keyword>
<dbReference type="PANTHER" id="PTHR30537">
    <property type="entry name" value="HTH-TYPE TRANSCRIPTIONAL REGULATOR"/>
    <property type="match status" value="1"/>
</dbReference>
<evidence type="ECO:0000313" key="6">
    <source>
        <dbReference type="EMBL" id="QEQ96536.1"/>
    </source>
</evidence>
<dbReference type="PANTHER" id="PTHR30537:SF35">
    <property type="entry name" value="TRANSCRIPTIONAL REGULATORY PROTEIN"/>
    <property type="match status" value="1"/>
</dbReference>
<dbReference type="EMBL" id="CP043869">
    <property type="protein sequence ID" value="QEQ96536.1"/>
    <property type="molecule type" value="Genomic_DNA"/>
</dbReference>
<accession>A0A5P1RB75</accession>
<dbReference type="KEGG" id="ncu:F0U83_07345"/>
<dbReference type="Gene3D" id="1.10.10.10">
    <property type="entry name" value="Winged helix-like DNA-binding domain superfamily/Winged helix DNA-binding domain"/>
    <property type="match status" value="1"/>
</dbReference>
<keyword evidence="2" id="KW-0805">Transcription regulation</keyword>
<dbReference type="SUPFAM" id="SSF46785">
    <property type="entry name" value="Winged helix' DNA-binding domain"/>
    <property type="match status" value="1"/>
</dbReference>
<keyword evidence="3" id="KW-0238">DNA-binding</keyword>
<evidence type="ECO:0000256" key="1">
    <source>
        <dbReference type="ARBA" id="ARBA00009437"/>
    </source>
</evidence>
<evidence type="ECO:0000256" key="3">
    <source>
        <dbReference type="ARBA" id="ARBA00023125"/>
    </source>
</evidence>
<dbReference type="FunFam" id="1.10.10.10:FF:000001">
    <property type="entry name" value="LysR family transcriptional regulator"/>
    <property type="match status" value="1"/>
</dbReference>
<reference evidence="6 7" key="1">
    <citation type="journal article" date="2019" name="Biochem. Eng. J.">
        <title>Metabolic engineering of the marine bacteria Neptunomonas concharum for the production of acetoin and meso-2,3-butanediol from acetate.</title>
        <authorList>
            <person name="Li W."/>
            <person name="Pu N."/>
            <person name="Liu C.-X."/>
            <person name="Yuan Q.-P."/>
            <person name="Li Z.-J."/>
        </authorList>
    </citation>
    <scope>NUCLEOTIDE SEQUENCE [LARGE SCALE GENOMIC DNA]</scope>
    <source>
        <strain evidence="6 7">JCM17730</strain>
    </source>
</reference>
<gene>
    <name evidence="6" type="ORF">F0U83_07345</name>
</gene>
<dbReference type="Proteomes" id="UP000324760">
    <property type="component" value="Chromosome"/>
</dbReference>
<dbReference type="InterPro" id="IPR058163">
    <property type="entry name" value="LysR-type_TF_proteobact-type"/>
</dbReference>
<evidence type="ECO:0000256" key="4">
    <source>
        <dbReference type="ARBA" id="ARBA00023163"/>
    </source>
</evidence>
<protein>
    <submittedName>
        <fullName evidence="6">LysR family transcriptional regulator</fullName>
    </submittedName>
</protein>
<evidence type="ECO:0000313" key="7">
    <source>
        <dbReference type="Proteomes" id="UP000324760"/>
    </source>
</evidence>
<dbReference type="InterPro" id="IPR000847">
    <property type="entry name" value="LysR_HTH_N"/>
</dbReference>
<dbReference type="PROSITE" id="PS50931">
    <property type="entry name" value="HTH_LYSR"/>
    <property type="match status" value="1"/>
</dbReference>
<evidence type="ECO:0000256" key="2">
    <source>
        <dbReference type="ARBA" id="ARBA00023015"/>
    </source>
</evidence>
<organism evidence="6 7">
    <name type="scientific">Neptunomonas concharum</name>
    <dbReference type="NCBI Taxonomy" id="1031538"/>
    <lineage>
        <taxon>Bacteria</taxon>
        <taxon>Pseudomonadati</taxon>
        <taxon>Pseudomonadota</taxon>
        <taxon>Gammaproteobacteria</taxon>
        <taxon>Oceanospirillales</taxon>
        <taxon>Oceanospirillaceae</taxon>
        <taxon>Neptunomonas</taxon>
    </lineage>
</organism>
<dbReference type="Pfam" id="PF00126">
    <property type="entry name" value="HTH_1"/>
    <property type="match status" value="1"/>
</dbReference>
<dbReference type="GO" id="GO:0043565">
    <property type="term" value="F:sequence-specific DNA binding"/>
    <property type="evidence" value="ECO:0007669"/>
    <property type="project" value="TreeGrafter"/>
</dbReference>
<dbReference type="Pfam" id="PF03466">
    <property type="entry name" value="LysR_substrate"/>
    <property type="match status" value="1"/>
</dbReference>
<dbReference type="FunFam" id="3.40.190.290:FF:000001">
    <property type="entry name" value="Transcriptional regulator, LysR family"/>
    <property type="match status" value="1"/>
</dbReference>
<name>A0A5P1RB75_9GAMM</name>
<dbReference type="GO" id="GO:0006351">
    <property type="term" value="P:DNA-templated transcription"/>
    <property type="evidence" value="ECO:0007669"/>
    <property type="project" value="TreeGrafter"/>
</dbReference>
<dbReference type="OrthoDB" id="9815676at2"/>
<comment type="similarity">
    <text evidence="1">Belongs to the LysR transcriptional regulatory family.</text>
</comment>
<dbReference type="AlphaFoldDB" id="A0A5P1RB75"/>
<dbReference type="GO" id="GO:0003700">
    <property type="term" value="F:DNA-binding transcription factor activity"/>
    <property type="evidence" value="ECO:0007669"/>
    <property type="project" value="InterPro"/>
</dbReference>